<evidence type="ECO:0000256" key="2">
    <source>
        <dbReference type="ARBA" id="ARBA00022475"/>
    </source>
</evidence>
<feature type="domain" description="TRAP C4-dicarboxylate transport system permease DctM subunit" evidence="9">
    <location>
        <begin position="1"/>
        <end position="80"/>
    </location>
</feature>
<evidence type="ECO:0000256" key="5">
    <source>
        <dbReference type="ARBA" id="ARBA00022989"/>
    </source>
</evidence>
<accession>A0A2X2VQC7</accession>
<evidence type="ECO:0000256" key="8">
    <source>
        <dbReference type="SAM" id="Phobius"/>
    </source>
</evidence>
<comment type="function">
    <text evidence="7">Part of the tripartite ATP-independent periplasmic (TRAP) transport system.</text>
</comment>
<organism evidence="10 11">
    <name type="scientific">Citrobacter koseri</name>
    <name type="common">Citrobacter diversus</name>
    <dbReference type="NCBI Taxonomy" id="545"/>
    <lineage>
        <taxon>Bacteria</taxon>
        <taxon>Pseudomonadati</taxon>
        <taxon>Pseudomonadota</taxon>
        <taxon>Gammaproteobacteria</taxon>
        <taxon>Enterobacterales</taxon>
        <taxon>Enterobacteriaceae</taxon>
        <taxon>Citrobacter</taxon>
    </lineage>
</organism>
<keyword evidence="5 8" id="KW-1133">Transmembrane helix</keyword>
<evidence type="ECO:0000256" key="4">
    <source>
        <dbReference type="ARBA" id="ARBA00022692"/>
    </source>
</evidence>
<keyword evidence="3 7" id="KW-0997">Cell inner membrane</keyword>
<feature type="transmembrane region" description="Helical" evidence="8">
    <location>
        <begin position="20"/>
        <end position="52"/>
    </location>
</feature>
<gene>
    <name evidence="10" type="primary">yiaN_2</name>
    <name evidence="10" type="ORF">NCTC10786_01380</name>
</gene>
<evidence type="ECO:0000256" key="1">
    <source>
        <dbReference type="ARBA" id="ARBA00004429"/>
    </source>
</evidence>
<keyword evidence="6 8" id="KW-0472">Membrane</keyword>
<dbReference type="InterPro" id="IPR010656">
    <property type="entry name" value="DctM"/>
</dbReference>
<evidence type="ECO:0000313" key="10">
    <source>
        <dbReference type="EMBL" id="SQB25695.1"/>
    </source>
</evidence>
<evidence type="ECO:0000259" key="9">
    <source>
        <dbReference type="Pfam" id="PF06808"/>
    </source>
</evidence>
<keyword evidence="7" id="KW-0813">Transport</keyword>
<evidence type="ECO:0000313" key="11">
    <source>
        <dbReference type="Proteomes" id="UP000251584"/>
    </source>
</evidence>
<name>A0A2X2VQC7_CITKO</name>
<dbReference type="GO" id="GO:0005886">
    <property type="term" value="C:plasma membrane"/>
    <property type="evidence" value="ECO:0007669"/>
    <property type="project" value="UniProtKB-SubCell"/>
</dbReference>
<dbReference type="EMBL" id="UAVY01000002">
    <property type="protein sequence ID" value="SQB25695.1"/>
    <property type="molecule type" value="Genomic_DNA"/>
</dbReference>
<keyword evidence="2" id="KW-1003">Cell membrane</keyword>
<evidence type="ECO:0000256" key="7">
    <source>
        <dbReference type="RuleBase" id="RU369079"/>
    </source>
</evidence>
<dbReference type="AlphaFoldDB" id="A0A2X2VQC7"/>
<protein>
    <submittedName>
        <fullName evidence="10">2,3-diketo-L-gulonate TRAP transporter large permease</fullName>
    </submittedName>
</protein>
<sequence>MIIFAPILVPIAIQLGFNPLHFGIVMILAMGFGLFSPPIGLGLYTTCAICGVEMKHVIRPMAKYLAVVFVGIIIVAMAPPLTTWLPGLAGY</sequence>
<dbReference type="PANTHER" id="PTHR33362:SF2">
    <property type="entry name" value="TRAP TRANSPORTER LARGE PERMEASE PROTEIN"/>
    <property type="match status" value="1"/>
</dbReference>
<dbReference type="InterPro" id="IPR004681">
    <property type="entry name" value="TRAP_DctM"/>
</dbReference>
<dbReference type="GO" id="GO:0022857">
    <property type="term" value="F:transmembrane transporter activity"/>
    <property type="evidence" value="ECO:0007669"/>
    <property type="project" value="UniProtKB-UniRule"/>
</dbReference>
<comment type="subcellular location">
    <subcellularLocation>
        <location evidence="1 7">Cell inner membrane</location>
        <topology evidence="1 7">Multi-pass membrane protein</topology>
    </subcellularLocation>
</comment>
<dbReference type="PANTHER" id="PTHR33362">
    <property type="entry name" value="SIALIC ACID TRAP TRANSPORTER PERMEASE PROTEIN SIAT-RELATED"/>
    <property type="match status" value="1"/>
</dbReference>
<feature type="transmembrane region" description="Helical" evidence="8">
    <location>
        <begin position="64"/>
        <end position="85"/>
    </location>
</feature>
<reference evidence="10 11" key="1">
    <citation type="submission" date="2018-06" db="EMBL/GenBank/DDBJ databases">
        <authorList>
            <consortium name="Pathogen Informatics"/>
            <person name="Doyle S."/>
        </authorList>
    </citation>
    <scope>NUCLEOTIDE SEQUENCE [LARGE SCALE GENOMIC DNA]</scope>
    <source>
        <strain evidence="10 11">NCTC10786</strain>
    </source>
</reference>
<evidence type="ECO:0000256" key="6">
    <source>
        <dbReference type="ARBA" id="ARBA00023136"/>
    </source>
</evidence>
<dbReference type="Proteomes" id="UP000251584">
    <property type="component" value="Unassembled WGS sequence"/>
</dbReference>
<evidence type="ECO:0000256" key="3">
    <source>
        <dbReference type="ARBA" id="ARBA00022519"/>
    </source>
</evidence>
<keyword evidence="4 8" id="KW-0812">Transmembrane</keyword>
<proteinExistence type="predicted"/>
<dbReference type="Pfam" id="PF06808">
    <property type="entry name" value="DctM"/>
    <property type="match status" value="1"/>
</dbReference>